<sequence>MLCKCLQPIISFPLKPHVRYNSRSCRSLAAYLFGAPLRSHLRHHPNHPLAADAEFSVDSSL</sequence>
<organism evidence="1 2">
    <name type="scientific">[Bacteroides] pectinophilus ATCC 43243</name>
    <dbReference type="NCBI Taxonomy" id="483218"/>
    <lineage>
        <taxon>Bacteria</taxon>
        <taxon>Bacillati</taxon>
        <taxon>Bacillota</taxon>
        <taxon>Clostridia</taxon>
        <taxon>Eubacteriales</taxon>
    </lineage>
</organism>
<dbReference type="EMBL" id="ABVQ01000034">
    <property type="protein sequence ID" value="EEC58444.1"/>
    <property type="molecule type" value="Genomic_DNA"/>
</dbReference>
<reference evidence="1 2" key="2">
    <citation type="submission" date="2008-11" db="EMBL/GenBank/DDBJ databases">
        <authorList>
            <person name="Fulton L."/>
            <person name="Clifton S."/>
            <person name="Fulton B."/>
            <person name="Xu J."/>
            <person name="Minx P."/>
            <person name="Pepin K.H."/>
            <person name="Johnson M."/>
            <person name="Bhonagiri V."/>
            <person name="Nash W.E."/>
            <person name="Mardis E.R."/>
            <person name="Wilson R.K."/>
        </authorList>
    </citation>
    <scope>NUCLEOTIDE SEQUENCE [LARGE SCALE GENOMIC DNA]</scope>
    <source>
        <strain evidence="1 2">ATCC 43243</strain>
    </source>
</reference>
<protein>
    <submittedName>
        <fullName evidence="1">Uncharacterized protein</fullName>
    </submittedName>
</protein>
<dbReference type="HOGENOM" id="CLU_2912904_0_0_9"/>
<name>B7APH0_9FIRM</name>
<gene>
    <name evidence="1" type="ORF">BACPEC_00576</name>
</gene>
<dbReference type="AlphaFoldDB" id="B7APH0"/>
<evidence type="ECO:0000313" key="1">
    <source>
        <dbReference type="EMBL" id="EEC58444.1"/>
    </source>
</evidence>
<comment type="caution">
    <text evidence="1">The sequence shown here is derived from an EMBL/GenBank/DDBJ whole genome shotgun (WGS) entry which is preliminary data.</text>
</comment>
<accession>B7APH0</accession>
<keyword evidence="2" id="KW-1185">Reference proteome</keyword>
<proteinExistence type="predicted"/>
<reference evidence="1 2" key="1">
    <citation type="submission" date="2008-11" db="EMBL/GenBank/DDBJ databases">
        <title>Draft genome sequence of Bacteroides pectinophilus (ATCC 43243).</title>
        <authorList>
            <person name="Sudarsanam P."/>
            <person name="Ley R."/>
            <person name="Guruge J."/>
            <person name="Turnbaugh P.J."/>
            <person name="Mahowald M."/>
            <person name="Liep D."/>
            <person name="Gordon J."/>
        </authorList>
    </citation>
    <scope>NUCLEOTIDE SEQUENCE [LARGE SCALE GENOMIC DNA]</scope>
    <source>
        <strain evidence="1 2">ATCC 43243</strain>
    </source>
</reference>
<dbReference type="Proteomes" id="UP000003136">
    <property type="component" value="Unassembled WGS sequence"/>
</dbReference>
<evidence type="ECO:0000313" key="2">
    <source>
        <dbReference type="Proteomes" id="UP000003136"/>
    </source>
</evidence>
<dbReference type="STRING" id="483218.BACPEC_00576"/>